<organism evidence="4 5">
    <name type="scientific">Muraenolepis orangiensis</name>
    <name type="common">Patagonian moray cod</name>
    <dbReference type="NCBI Taxonomy" id="630683"/>
    <lineage>
        <taxon>Eukaryota</taxon>
        <taxon>Metazoa</taxon>
        <taxon>Chordata</taxon>
        <taxon>Craniata</taxon>
        <taxon>Vertebrata</taxon>
        <taxon>Euteleostomi</taxon>
        <taxon>Actinopterygii</taxon>
        <taxon>Neopterygii</taxon>
        <taxon>Teleostei</taxon>
        <taxon>Neoteleostei</taxon>
        <taxon>Acanthomorphata</taxon>
        <taxon>Zeiogadaria</taxon>
        <taxon>Gadariae</taxon>
        <taxon>Gadiformes</taxon>
        <taxon>Muraenolepidoidei</taxon>
        <taxon>Muraenolepididae</taxon>
        <taxon>Muraenolepis</taxon>
    </lineage>
</organism>
<dbReference type="AlphaFoldDB" id="A0A9Q0I667"/>
<keyword evidence="1" id="KW-0863">Zinc-finger</keyword>
<dbReference type="GO" id="GO:0008270">
    <property type="term" value="F:zinc ion binding"/>
    <property type="evidence" value="ECO:0007669"/>
    <property type="project" value="UniProtKB-KW"/>
</dbReference>
<name>A0A9Q0I667_9TELE</name>
<keyword evidence="5" id="KW-1185">Reference proteome</keyword>
<feature type="compositionally biased region" description="Basic and acidic residues" evidence="2">
    <location>
        <begin position="268"/>
        <end position="287"/>
    </location>
</feature>
<evidence type="ECO:0000313" key="4">
    <source>
        <dbReference type="EMBL" id="KAJ3586333.1"/>
    </source>
</evidence>
<evidence type="ECO:0000256" key="2">
    <source>
        <dbReference type="SAM" id="MobiDB-lite"/>
    </source>
</evidence>
<feature type="region of interest" description="Disordered" evidence="2">
    <location>
        <begin position="268"/>
        <end position="327"/>
    </location>
</feature>
<reference evidence="4" key="1">
    <citation type="submission" date="2022-07" db="EMBL/GenBank/DDBJ databases">
        <title>Chromosome-level genome of Muraenolepis orangiensis.</title>
        <authorList>
            <person name="Kim J."/>
        </authorList>
    </citation>
    <scope>NUCLEOTIDE SEQUENCE</scope>
    <source>
        <strain evidence="4">KU_S4_2022</strain>
        <tissue evidence="4">Muscle</tissue>
    </source>
</reference>
<feature type="domain" description="CCHC-type" evidence="3">
    <location>
        <begin position="236"/>
        <end position="249"/>
    </location>
</feature>
<sequence length="350" mass="38197">MKVKATSLSTLRRRSNTSSIRILGQVVKEVCAALPESLRAFAEDADLCEQWIEDGDYSFPSLQVTLAVGDWHEGAGQLLALRTPPPGHISGLWENGNIPSVRKGSEPLWRGLKSRGGPSSLVQTLPRKAAGGACTSCPWRSDSRIPVEDFARGDSHKQRKGVHTLLNFVSGAAKLAIWLTHRNRVQGVGSVVLLPVLQELLRARLRVEHTYYHLIDKVQAFRNMWAVGGECPEFLCRECGTRGHYARECGRQGGRDRVRAQAAVKDKGVGVEDNECHPPEKEDDKMAVKGRNVGEGQNGGTMEGQNEDSGVSKDKEGERVVVEPMGDVTAVEAAGDKMATKRERIDDAGS</sequence>
<evidence type="ECO:0000259" key="3">
    <source>
        <dbReference type="PROSITE" id="PS50158"/>
    </source>
</evidence>
<gene>
    <name evidence="4" type="ORF">NHX12_012733</name>
</gene>
<dbReference type="PROSITE" id="PS50158">
    <property type="entry name" value="ZF_CCHC"/>
    <property type="match status" value="1"/>
</dbReference>
<dbReference type="OrthoDB" id="416119at2759"/>
<dbReference type="EMBL" id="JANIIK010000117">
    <property type="protein sequence ID" value="KAJ3586333.1"/>
    <property type="molecule type" value="Genomic_DNA"/>
</dbReference>
<feature type="compositionally biased region" description="Basic and acidic residues" evidence="2">
    <location>
        <begin position="310"/>
        <end position="321"/>
    </location>
</feature>
<keyword evidence="1" id="KW-0862">Zinc</keyword>
<proteinExistence type="predicted"/>
<accession>A0A9Q0I667</accession>
<dbReference type="GO" id="GO:0003676">
    <property type="term" value="F:nucleic acid binding"/>
    <property type="evidence" value="ECO:0007669"/>
    <property type="project" value="InterPro"/>
</dbReference>
<dbReference type="Proteomes" id="UP001148018">
    <property type="component" value="Unassembled WGS sequence"/>
</dbReference>
<protein>
    <recommendedName>
        <fullName evidence="3">CCHC-type domain-containing protein</fullName>
    </recommendedName>
</protein>
<evidence type="ECO:0000256" key="1">
    <source>
        <dbReference type="PROSITE-ProRule" id="PRU00047"/>
    </source>
</evidence>
<dbReference type="InterPro" id="IPR001878">
    <property type="entry name" value="Znf_CCHC"/>
</dbReference>
<evidence type="ECO:0000313" key="5">
    <source>
        <dbReference type="Proteomes" id="UP001148018"/>
    </source>
</evidence>
<keyword evidence="1" id="KW-0479">Metal-binding</keyword>
<comment type="caution">
    <text evidence="4">The sequence shown here is derived from an EMBL/GenBank/DDBJ whole genome shotgun (WGS) entry which is preliminary data.</text>
</comment>